<dbReference type="InterPro" id="IPR006675">
    <property type="entry name" value="HDIG_dom"/>
</dbReference>
<dbReference type="NCBIfam" id="TIGR00277">
    <property type="entry name" value="HDIG"/>
    <property type="match status" value="1"/>
</dbReference>
<accession>A0A7V2F3J7</accession>
<gene>
    <name evidence="2" type="ORF">ENO08_00770</name>
</gene>
<dbReference type="PANTHER" id="PTHR43155:SF2">
    <property type="entry name" value="CYCLIC DI-GMP PHOSPHODIESTERASE PA4108"/>
    <property type="match status" value="1"/>
</dbReference>
<dbReference type="InterPro" id="IPR037522">
    <property type="entry name" value="HD_GYP_dom"/>
</dbReference>
<dbReference type="Proteomes" id="UP000886069">
    <property type="component" value="Unassembled WGS sequence"/>
</dbReference>
<evidence type="ECO:0000259" key="1">
    <source>
        <dbReference type="PROSITE" id="PS51832"/>
    </source>
</evidence>
<dbReference type="SMART" id="SM00471">
    <property type="entry name" value="HDc"/>
    <property type="match status" value="1"/>
</dbReference>
<proteinExistence type="predicted"/>
<reference evidence="2" key="1">
    <citation type="journal article" date="2020" name="mSystems">
        <title>Genome- and Community-Level Interaction Insights into Carbon Utilization and Element Cycling Functions of Hydrothermarchaeota in Hydrothermal Sediment.</title>
        <authorList>
            <person name="Zhou Z."/>
            <person name="Liu Y."/>
            <person name="Xu W."/>
            <person name="Pan J."/>
            <person name="Luo Z.H."/>
            <person name="Li M."/>
        </authorList>
    </citation>
    <scope>NUCLEOTIDE SEQUENCE [LARGE SCALE GENOMIC DNA]</scope>
    <source>
        <strain evidence="2">SpSt-1233</strain>
    </source>
</reference>
<protein>
    <submittedName>
        <fullName evidence="2">HD-GYP domain-containing protein</fullName>
    </submittedName>
</protein>
<feature type="domain" description="HD-GYP" evidence="1">
    <location>
        <begin position="215"/>
        <end position="410"/>
    </location>
</feature>
<comment type="caution">
    <text evidence="2">The sequence shown here is derived from an EMBL/GenBank/DDBJ whole genome shotgun (WGS) entry which is preliminary data.</text>
</comment>
<organism evidence="2">
    <name type="scientific">Eiseniibacteriota bacterium</name>
    <dbReference type="NCBI Taxonomy" id="2212470"/>
    <lineage>
        <taxon>Bacteria</taxon>
        <taxon>Candidatus Eiseniibacteriota</taxon>
    </lineage>
</organism>
<dbReference type="PROSITE" id="PS51832">
    <property type="entry name" value="HD_GYP"/>
    <property type="match status" value="1"/>
</dbReference>
<dbReference type="AlphaFoldDB" id="A0A7V2F3J7"/>
<dbReference type="Pfam" id="PF13487">
    <property type="entry name" value="HD_5"/>
    <property type="match status" value="1"/>
</dbReference>
<dbReference type="SUPFAM" id="SSF109604">
    <property type="entry name" value="HD-domain/PDEase-like"/>
    <property type="match status" value="1"/>
</dbReference>
<dbReference type="PANTHER" id="PTHR43155">
    <property type="entry name" value="CYCLIC DI-GMP PHOSPHODIESTERASE PA4108-RELATED"/>
    <property type="match status" value="1"/>
</dbReference>
<dbReference type="CDD" id="cd00077">
    <property type="entry name" value="HDc"/>
    <property type="match status" value="1"/>
</dbReference>
<dbReference type="EMBL" id="DSEC01000057">
    <property type="protein sequence ID" value="HER42976.1"/>
    <property type="molecule type" value="Genomic_DNA"/>
</dbReference>
<evidence type="ECO:0000313" key="2">
    <source>
        <dbReference type="EMBL" id="HER42976.1"/>
    </source>
</evidence>
<name>A0A7V2F3J7_UNCEI</name>
<dbReference type="Gene3D" id="1.10.3210.10">
    <property type="entry name" value="Hypothetical protein af1432"/>
    <property type="match status" value="1"/>
</dbReference>
<sequence>MNVTVLEALPLDFQKFKEAICSISRLLLQRRLFPETHPSAEKALSEAFLRVDALLTNKSSVTLKIEQNKVYFLNFEIDIADTRDNAVHLFRETLRKLQIGEIIITNGISKKEISAFADILERLSKREASGRGGDEWSRIEHIMIKGVKSAQTECGRRECRTDEGDEKEKRGATGGGWERCDKNMRRLVSDILVRLEKIHSMEGRRAGKKVLELFDAVGSNTSIVLLLKSLREYDSYTFFHSVNVAVIATALGRKLELDDEEIDVIGTSALLHDIGKLYVPRDILLKQGKLTPAEWIAVKQHPIDGERILREEGVDPRFRAVAYEHHMRYDRAGYPVPKPGHEISRASHIIRIADTYDALTTKRPYRKQLNPYEAIKLMIKTRGTEYHPEYLDAFMRVLGNIPLGSVLDLDTGERVIVIEAGRGGDLLPRVRVLRDAKGDEVEEEIILDLNEIDPGTTRYRRRILDVSDNAIRDVQVGRYLLENNEGSR</sequence>
<dbReference type="InterPro" id="IPR003607">
    <property type="entry name" value="HD/PDEase_dom"/>
</dbReference>